<evidence type="ECO:0000313" key="2">
    <source>
        <dbReference type="EMBL" id="CAE7231167.1"/>
    </source>
</evidence>
<comment type="caution">
    <text evidence="2">The sequence shown here is derived from an EMBL/GenBank/DDBJ whole genome shotgun (WGS) entry which is preliminary data.</text>
</comment>
<feature type="region of interest" description="Disordered" evidence="1">
    <location>
        <begin position="170"/>
        <end position="192"/>
    </location>
</feature>
<reference evidence="2" key="1">
    <citation type="submission" date="2021-02" db="EMBL/GenBank/DDBJ databases">
        <authorList>
            <person name="Dougan E. K."/>
            <person name="Rhodes N."/>
            <person name="Thang M."/>
            <person name="Chan C."/>
        </authorList>
    </citation>
    <scope>NUCLEOTIDE SEQUENCE</scope>
</reference>
<dbReference type="AlphaFoldDB" id="A0A812KVK3"/>
<dbReference type="Proteomes" id="UP000649617">
    <property type="component" value="Unassembled WGS sequence"/>
</dbReference>
<organism evidence="2 3">
    <name type="scientific">Symbiodinium pilosum</name>
    <name type="common">Dinoflagellate</name>
    <dbReference type="NCBI Taxonomy" id="2952"/>
    <lineage>
        <taxon>Eukaryota</taxon>
        <taxon>Sar</taxon>
        <taxon>Alveolata</taxon>
        <taxon>Dinophyceae</taxon>
        <taxon>Suessiales</taxon>
        <taxon>Symbiodiniaceae</taxon>
        <taxon>Symbiodinium</taxon>
    </lineage>
</organism>
<proteinExistence type="predicted"/>
<dbReference type="OrthoDB" id="448568at2759"/>
<gene>
    <name evidence="2" type="primary">Ctss</name>
    <name evidence="2" type="ORF">SPIL2461_LOCUS3524</name>
</gene>
<protein>
    <submittedName>
        <fullName evidence="2">Ctss protein</fullName>
    </submittedName>
</protein>
<sequence>CLAQLKTLPLQRAKAPATMSLRRLEVTQSEAFCGTAWRSLLQPLRAGGVHLQELCLGHLLIAGDGTFWSCLCPVASKLLMLQLPDLIVCNPGGSPLAFADGASVALPLLRVLRLPRAMLVECCSRSLVAEAVSSQTACWEALARQFCRLPDLREVDISGAWRPIDPAQIRILPDDQDDGPSARSGSSQAGKT</sequence>
<evidence type="ECO:0000313" key="3">
    <source>
        <dbReference type="Proteomes" id="UP000649617"/>
    </source>
</evidence>
<evidence type="ECO:0000256" key="1">
    <source>
        <dbReference type="SAM" id="MobiDB-lite"/>
    </source>
</evidence>
<accession>A0A812KVK3</accession>
<dbReference type="EMBL" id="CAJNIZ010004301">
    <property type="protein sequence ID" value="CAE7231167.1"/>
    <property type="molecule type" value="Genomic_DNA"/>
</dbReference>
<feature type="non-terminal residue" evidence="2">
    <location>
        <position position="1"/>
    </location>
</feature>
<keyword evidence="3" id="KW-1185">Reference proteome</keyword>
<dbReference type="SUPFAM" id="SSF52047">
    <property type="entry name" value="RNI-like"/>
    <property type="match status" value="1"/>
</dbReference>
<name>A0A812KVK3_SYMPI</name>
<feature type="compositionally biased region" description="Polar residues" evidence="1">
    <location>
        <begin position="183"/>
        <end position="192"/>
    </location>
</feature>